<dbReference type="PANTHER" id="PTHR33713:SF6">
    <property type="entry name" value="ANTITOXIN YEFM"/>
    <property type="match status" value="1"/>
</dbReference>
<dbReference type="EMBL" id="CP002344">
    <property type="protein sequence ID" value="ADU50829.1"/>
    <property type="molecule type" value="Genomic_DNA"/>
</dbReference>
<dbReference type="InterPro" id="IPR036165">
    <property type="entry name" value="YefM-like_sf"/>
</dbReference>
<evidence type="ECO:0000313" key="3">
    <source>
        <dbReference type="EMBL" id="ADU50829.1"/>
    </source>
</evidence>
<dbReference type="KEGG" id="tmr:Tmar_0714"/>
<reference evidence="3 4" key="1">
    <citation type="journal article" date="2010" name="Stand. Genomic Sci.">
        <title>Complete genome sequence of Thermaerobacter marianensis type strain (7p75a).</title>
        <authorList>
            <person name="Han C."/>
            <person name="Gu W."/>
            <person name="Zhang X."/>
            <person name="Lapidus A."/>
            <person name="Nolan M."/>
            <person name="Copeland A."/>
            <person name="Lucas S."/>
            <person name="Del Rio T.G."/>
            <person name="Tice H."/>
            <person name="Cheng J.F."/>
            <person name="Tapia R."/>
            <person name="Goodwin L."/>
            <person name="Pitluck S."/>
            <person name="Pagani I."/>
            <person name="Ivanova N."/>
            <person name="Mavromatis K."/>
            <person name="Mikhailova N."/>
            <person name="Pati A."/>
            <person name="Chen A."/>
            <person name="Palaniappan K."/>
            <person name="Land M."/>
            <person name="Hauser L."/>
            <person name="Chang Y.J."/>
            <person name="Jeffries C.D."/>
            <person name="Schneider S."/>
            <person name="Rohde M."/>
            <person name="Goker M."/>
            <person name="Pukall R."/>
            <person name="Woyke T."/>
            <person name="Bristow J."/>
            <person name="Eisen J.A."/>
            <person name="Markowitz V."/>
            <person name="Hugenholtz P."/>
            <person name="Kyrpides N.C."/>
            <person name="Klenk H.P."/>
            <person name="Detter J.C."/>
        </authorList>
    </citation>
    <scope>NUCLEOTIDE SEQUENCE [LARGE SCALE GENOMIC DNA]</scope>
    <source>
        <strain evidence="4">ATCC 700841 / DSM 12885 / JCM 10246 / 7p75a</strain>
    </source>
</reference>
<dbReference type="InterPro" id="IPR051405">
    <property type="entry name" value="phD/YefM_antitoxin"/>
</dbReference>
<keyword evidence="4" id="KW-1185">Reference proteome</keyword>
<dbReference type="Pfam" id="PF02604">
    <property type="entry name" value="PhdYeFM_antitox"/>
    <property type="match status" value="1"/>
</dbReference>
<sequence length="116" mass="13079">MTWSQKNIKIELEINLEVNHMLKPLTVEEARRELGRLLEEVRRTGEPVLLTRRGTGEAVLLSAEEFQRLKNIEEAYARLAFERALDAIGSAVAAARLSPEVVEEAVRAARDGRDAR</sequence>
<dbReference type="AlphaFoldDB" id="E6SI51"/>
<reference evidence="4" key="2">
    <citation type="journal article" date="2010" name="Stand. Genomic Sci.">
        <title>Complete genome sequence of Thermaerobacter marianensis type strain (7p75aT).</title>
        <authorList>
            <person name="Han C."/>
            <person name="Gu W."/>
            <person name="Zhang X."/>
            <person name="Lapidus A."/>
            <person name="Nolan M."/>
            <person name="Copeland A."/>
            <person name="Lucas S."/>
            <person name="Glavina Del Rio T."/>
            <person name="Tice H."/>
            <person name="Cheng J."/>
            <person name="Tapia R."/>
            <person name="Goodwin L."/>
            <person name="Pitluck S."/>
            <person name="Pagani I."/>
            <person name="Ivanova N."/>
            <person name="Mavromatis K."/>
            <person name="Mikhailova N."/>
            <person name="Pati A."/>
            <person name="Chen A."/>
            <person name="Palaniappan K."/>
            <person name="Land M."/>
            <person name="Hauser L."/>
            <person name="Chang Y."/>
            <person name="Jeffries C."/>
            <person name="Schneider S."/>
            <person name="Rohde M."/>
            <person name="Goker M."/>
            <person name="Pukall R."/>
            <person name="Woyke T."/>
            <person name="Bristow J."/>
            <person name="Eisen J."/>
            <person name="Markowitz V."/>
            <person name="Hugenholtz P."/>
            <person name="Kyrpides N."/>
            <person name="Klenk H."/>
            <person name="Detter J."/>
        </authorList>
    </citation>
    <scope>NUCLEOTIDE SEQUENCE [LARGE SCALE GENOMIC DNA]</scope>
    <source>
        <strain evidence="4">ATCC 700841 / DSM 12885 / JCM 10246 / 7p75a</strain>
    </source>
</reference>
<dbReference type="eggNOG" id="COG2161">
    <property type="taxonomic scope" value="Bacteria"/>
</dbReference>
<protein>
    <recommendedName>
        <fullName evidence="2">Antitoxin</fullName>
    </recommendedName>
</protein>
<dbReference type="Proteomes" id="UP000008915">
    <property type="component" value="Chromosome"/>
</dbReference>
<evidence type="ECO:0000256" key="1">
    <source>
        <dbReference type="ARBA" id="ARBA00009981"/>
    </source>
</evidence>
<dbReference type="InterPro" id="IPR006442">
    <property type="entry name" value="Antitoxin_Phd/YefM"/>
</dbReference>
<evidence type="ECO:0000313" key="4">
    <source>
        <dbReference type="Proteomes" id="UP000008915"/>
    </source>
</evidence>
<dbReference type="PANTHER" id="PTHR33713">
    <property type="entry name" value="ANTITOXIN YAFN-RELATED"/>
    <property type="match status" value="1"/>
</dbReference>
<dbReference type="HOGENOM" id="CLU_2095735_0_0_9"/>
<accession>E6SI51</accession>
<proteinExistence type="inferred from homology"/>
<evidence type="ECO:0000256" key="2">
    <source>
        <dbReference type="RuleBase" id="RU362080"/>
    </source>
</evidence>
<organism evidence="3 4">
    <name type="scientific">Thermaerobacter marianensis (strain ATCC 700841 / DSM 12885 / JCM 10246 / 7p75a)</name>
    <dbReference type="NCBI Taxonomy" id="644966"/>
    <lineage>
        <taxon>Bacteria</taxon>
        <taxon>Bacillati</taxon>
        <taxon>Bacillota</taxon>
        <taxon>Clostridia</taxon>
        <taxon>Eubacteriales</taxon>
        <taxon>Clostridiales Family XVII. Incertae Sedis</taxon>
        <taxon>Thermaerobacter</taxon>
    </lineage>
</organism>
<comment type="function">
    <text evidence="2">Antitoxin component of a type II toxin-antitoxin (TA) system.</text>
</comment>
<dbReference type="STRING" id="644966.Tmar_0714"/>
<gene>
    <name evidence="3" type="ordered locus">Tmar_0714</name>
</gene>
<dbReference type="SUPFAM" id="SSF143120">
    <property type="entry name" value="YefM-like"/>
    <property type="match status" value="1"/>
</dbReference>
<dbReference type="Gene3D" id="3.40.1620.10">
    <property type="entry name" value="YefM-like domain"/>
    <property type="match status" value="1"/>
</dbReference>
<name>E6SI51_THEM7</name>
<dbReference type="NCBIfam" id="TIGR01552">
    <property type="entry name" value="phd_fam"/>
    <property type="match status" value="1"/>
</dbReference>
<comment type="similarity">
    <text evidence="1 2">Belongs to the phD/YefM antitoxin family.</text>
</comment>